<dbReference type="Gramene" id="Mp4g15930.1">
    <property type="protein sequence ID" value="Mp4g15930.1.cds"/>
    <property type="gene ID" value="Mp4g15930"/>
</dbReference>
<evidence type="ECO:0000313" key="1">
    <source>
        <dbReference type="EMBL" id="PTQ37946.1"/>
    </source>
</evidence>
<organism evidence="1 2">
    <name type="scientific">Marchantia polymorpha</name>
    <name type="common">Common liverwort</name>
    <name type="synonym">Marchantia aquatica</name>
    <dbReference type="NCBI Taxonomy" id="3197"/>
    <lineage>
        <taxon>Eukaryota</taxon>
        <taxon>Viridiplantae</taxon>
        <taxon>Streptophyta</taxon>
        <taxon>Embryophyta</taxon>
        <taxon>Marchantiophyta</taxon>
        <taxon>Marchantiopsida</taxon>
        <taxon>Marchantiidae</taxon>
        <taxon>Marchantiales</taxon>
        <taxon>Marchantiaceae</taxon>
        <taxon>Marchantia</taxon>
    </lineage>
</organism>
<name>A0A2R6WVS0_MARPO</name>
<proteinExistence type="predicted"/>
<protein>
    <submittedName>
        <fullName evidence="1">Uncharacterized protein</fullName>
    </submittedName>
</protein>
<keyword evidence="2" id="KW-1185">Reference proteome</keyword>
<reference evidence="2" key="1">
    <citation type="journal article" date="2017" name="Cell">
        <title>Insights into land plant evolution garnered from the Marchantia polymorpha genome.</title>
        <authorList>
            <person name="Bowman J.L."/>
            <person name="Kohchi T."/>
            <person name="Yamato K.T."/>
            <person name="Jenkins J."/>
            <person name="Shu S."/>
            <person name="Ishizaki K."/>
            <person name="Yamaoka S."/>
            <person name="Nishihama R."/>
            <person name="Nakamura Y."/>
            <person name="Berger F."/>
            <person name="Adam C."/>
            <person name="Aki S.S."/>
            <person name="Althoff F."/>
            <person name="Araki T."/>
            <person name="Arteaga-Vazquez M.A."/>
            <person name="Balasubrmanian S."/>
            <person name="Barry K."/>
            <person name="Bauer D."/>
            <person name="Boehm C.R."/>
            <person name="Briginshaw L."/>
            <person name="Caballero-Perez J."/>
            <person name="Catarino B."/>
            <person name="Chen F."/>
            <person name="Chiyoda S."/>
            <person name="Chovatia M."/>
            <person name="Davies K.M."/>
            <person name="Delmans M."/>
            <person name="Demura T."/>
            <person name="Dierschke T."/>
            <person name="Dolan L."/>
            <person name="Dorantes-Acosta A.E."/>
            <person name="Eklund D.M."/>
            <person name="Florent S.N."/>
            <person name="Flores-Sandoval E."/>
            <person name="Fujiyama A."/>
            <person name="Fukuzawa H."/>
            <person name="Galik B."/>
            <person name="Grimanelli D."/>
            <person name="Grimwood J."/>
            <person name="Grossniklaus U."/>
            <person name="Hamada T."/>
            <person name="Haseloff J."/>
            <person name="Hetherington A.J."/>
            <person name="Higo A."/>
            <person name="Hirakawa Y."/>
            <person name="Hundley H.N."/>
            <person name="Ikeda Y."/>
            <person name="Inoue K."/>
            <person name="Inoue S.I."/>
            <person name="Ishida S."/>
            <person name="Jia Q."/>
            <person name="Kakita M."/>
            <person name="Kanazawa T."/>
            <person name="Kawai Y."/>
            <person name="Kawashima T."/>
            <person name="Kennedy M."/>
            <person name="Kinose K."/>
            <person name="Kinoshita T."/>
            <person name="Kohara Y."/>
            <person name="Koide E."/>
            <person name="Komatsu K."/>
            <person name="Kopischke S."/>
            <person name="Kubo M."/>
            <person name="Kyozuka J."/>
            <person name="Lagercrantz U."/>
            <person name="Lin S.S."/>
            <person name="Lindquist E."/>
            <person name="Lipzen A.M."/>
            <person name="Lu C.W."/>
            <person name="De Luna E."/>
            <person name="Martienssen R.A."/>
            <person name="Minamino N."/>
            <person name="Mizutani M."/>
            <person name="Mizutani M."/>
            <person name="Mochizuki N."/>
            <person name="Monte I."/>
            <person name="Mosher R."/>
            <person name="Nagasaki H."/>
            <person name="Nakagami H."/>
            <person name="Naramoto S."/>
            <person name="Nishitani K."/>
            <person name="Ohtani M."/>
            <person name="Okamoto T."/>
            <person name="Okumura M."/>
            <person name="Phillips J."/>
            <person name="Pollak B."/>
            <person name="Reinders A."/>
            <person name="Rovekamp M."/>
            <person name="Sano R."/>
            <person name="Sawa S."/>
            <person name="Schmid M.W."/>
            <person name="Shirakawa M."/>
            <person name="Solano R."/>
            <person name="Spunde A."/>
            <person name="Suetsugu N."/>
            <person name="Sugano S."/>
            <person name="Sugiyama A."/>
            <person name="Sun R."/>
            <person name="Suzuki Y."/>
            <person name="Takenaka M."/>
            <person name="Takezawa D."/>
            <person name="Tomogane H."/>
            <person name="Tsuzuki M."/>
            <person name="Ueda T."/>
            <person name="Umeda M."/>
            <person name="Ward J.M."/>
            <person name="Watanabe Y."/>
            <person name="Yazaki K."/>
            <person name="Yokoyama R."/>
            <person name="Yoshitake Y."/>
            <person name="Yotsui I."/>
            <person name="Zachgo S."/>
            <person name="Schmutz J."/>
        </authorList>
    </citation>
    <scope>NUCLEOTIDE SEQUENCE [LARGE SCALE GENOMIC DNA]</scope>
    <source>
        <strain evidence="2">Tak-1</strain>
    </source>
</reference>
<dbReference type="AlphaFoldDB" id="A0A2R6WVS0"/>
<gene>
    <name evidence="1" type="ORF">MARPO_0054s0058</name>
</gene>
<dbReference type="EMBL" id="KZ772726">
    <property type="protein sequence ID" value="PTQ37946.1"/>
    <property type="molecule type" value="Genomic_DNA"/>
</dbReference>
<dbReference type="Proteomes" id="UP000244005">
    <property type="component" value="Unassembled WGS sequence"/>
</dbReference>
<accession>A0A2R6WVS0</accession>
<sequence length="120" mass="13834">MEVFAHREDTFQEPLSARFLQALKHRYRASTRRSPRCDGSERASEIQGKVSKMKKNLVGHQLQQYVQRHLATSVLQEKSHELERVKLGSDGCPGNACKVLYSRFLLVVRDDTYTCEDSHI</sequence>
<evidence type="ECO:0000313" key="2">
    <source>
        <dbReference type="Proteomes" id="UP000244005"/>
    </source>
</evidence>